<dbReference type="PATRIC" id="fig|36849.3.peg.1247"/>
<dbReference type="PANTHER" id="PTHR35788:SF1">
    <property type="entry name" value="EXPORTED PROTEIN"/>
    <property type="match status" value="1"/>
</dbReference>
<dbReference type="Pfam" id="PF04294">
    <property type="entry name" value="VanW"/>
    <property type="match status" value="1"/>
</dbReference>
<dbReference type="InterPro" id="IPR052913">
    <property type="entry name" value="Glycopeptide_resist_protein"/>
</dbReference>
<dbReference type="SMART" id="SM01208">
    <property type="entry name" value="G5"/>
    <property type="match status" value="1"/>
</dbReference>
<dbReference type="STRING" id="36849.OXPF_11680"/>
<dbReference type="Proteomes" id="UP000050326">
    <property type="component" value="Unassembled WGS sequence"/>
</dbReference>
<dbReference type="Pfam" id="PF07501">
    <property type="entry name" value="G5"/>
    <property type="match status" value="1"/>
</dbReference>
<gene>
    <name evidence="4" type="primary">vanW_3</name>
    <name evidence="4" type="ORF">OXPF_11680</name>
</gene>
<dbReference type="OrthoDB" id="9797191at2"/>
<evidence type="ECO:0000313" key="5">
    <source>
        <dbReference type="Proteomes" id="UP000050326"/>
    </source>
</evidence>
<comment type="caution">
    <text evidence="4">The sequence shown here is derived from an EMBL/GenBank/DDBJ whole genome shotgun (WGS) entry which is preliminary data.</text>
</comment>
<dbReference type="Pfam" id="PF12229">
    <property type="entry name" value="PG_binding_4"/>
    <property type="match status" value="1"/>
</dbReference>
<dbReference type="AlphaFoldDB" id="A0A0P8WC29"/>
<evidence type="ECO:0000256" key="2">
    <source>
        <dbReference type="SAM" id="Phobius"/>
    </source>
</evidence>
<sequence>MSKKKSINFKDKSDMTIPVSAIVLVVLVLSIIIISAWLQNNKILKGISVNNVYIGFMKRSEAADKLKVELEQRLKDNSIDIKYADKEWKLKYEDVKGHYDVEAAVEDAWKISRKSNLVELALINLEFIKRDVNIEINAVYDEELLRKKLQEIADNIAEKPIDATITYKAGTFNVTSDIQGTEADKEVFLKMVKEILVKGVSGTCNVPVVKTQAQKTEEMLKAIKVKLSRFQTSFYSSSGNRATNIIVGTKSADGAVVMPGEVFSLNKVLGPRVARYGYKEAKVIVNGEVVQGMGGGVCQVATTLYNAALLADLDIVERKNHGLPSTYIAMGRDATISAGYIDLKIKNNRSCPIYIRGVISGSTVAFEIYGDDTTKNLRVDIKTEIVEIIKPKPRIINDYSLPWGTTVTKEGSKNGYKVKSYRKTYIDGKLVRDEILGEDKYLAVNGVVVRGMAGKP</sequence>
<evidence type="ECO:0000256" key="1">
    <source>
        <dbReference type="ARBA" id="ARBA00022729"/>
    </source>
</evidence>
<proteinExistence type="predicted"/>
<feature type="transmembrane region" description="Helical" evidence="2">
    <location>
        <begin position="21"/>
        <end position="38"/>
    </location>
</feature>
<dbReference type="InterPro" id="IPR011098">
    <property type="entry name" value="G5_dom"/>
</dbReference>
<accession>A0A0P8WC29</accession>
<keyword evidence="2" id="KW-0472">Membrane</keyword>
<keyword evidence="1" id="KW-0732">Signal</keyword>
<organism evidence="4 5">
    <name type="scientific">Oxobacter pfennigii</name>
    <dbReference type="NCBI Taxonomy" id="36849"/>
    <lineage>
        <taxon>Bacteria</taxon>
        <taxon>Bacillati</taxon>
        <taxon>Bacillota</taxon>
        <taxon>Clostridia</taxon>
        <taxon>Eubacteriales</taxon>
        <taxon>Clostridiaceae</taxon>
        <taxon>Oxobacter</taxon>
    </lineage>
</organism>
<keyword evidence="5" id="KW-1185">Reference proteome</keyword>
<evidence type="ECO:0000259" key="3">
    <source>
        <dbReference type="PROSITE" id="PS51109"/>
    </source>
</evidence>
<name>A0A0P8WC29_9CLOT</name>
<protein>
    <submittedName>
        <fullName evidence="4">Vancomycin B-type resistance protein VanW</fullName>
    </submittedName>
</protein>
<dbReference type="RefSeq" id="WP_054874263.1">
    <property type="nucleotide sequence ID" value="NZ_LKET01000026.1"/>
</dbReference>
<dbReference type="InterPro" id="IPR007391">
    <property type="entry name" value="Vancomycin_resist_VanW"/>
</dbReference>
<dbReference type="EMBL" id="LKET01000026">
    <property type="protein sequence ID" value="KPU45275.1"/>
    <property type="molecule type" value="Genomic_DNA"/>
</dbReference>
<keyword evidence="2" id="KW-1133">Transmembrane helix</keyword>
<feature type="domain" description="G5" evidence="3">
    <location>
        <begin position="374"/>
        <end position="454"/>
    </location>
</feature>
<dbReference type="PANTHER" id="PTHR35788">
    <property type="entry name" value="EXPORTED PROTEIN-RELATED"/>
    <property type="match status" value="1"/>
</dbReference>
<dbReference type="PROSITE" id="PS51109">
    <property type="entry name" value="G5"/>
    <property type="match status" value="1"/>
</dbReference>
<reference evidence="4 5" key="1">
    <citation type="submission" date="2015-09" db="EMBL/GenBank/DDBJ databases">
        <title>Genome sequence of Oxobacter pfennigii DSM 3222.</title>
        <authorList>
            <person name="Poehlein A."/>
            <person name="Bengelsdorf F.R."/>
            <person name="Schiel-Bengelsdorf B."/>
            <person name="Duerre P."/>
            <person name="Daniel R."/>
        </authorList>
    </citation>
    <scope>NUCLEOTIDE SEQUENCE [LARGE SCALE GENOMIC DNA]</scope>
    <source>
        <strain evidence="4 5">DSM 3222</strain>
    </source>
</reference>
<dbReference type="Gene3D" id="2.20.230.10">
    <property type="entry name" value="Resuscitation-promoting factor rpfb"/>
    <property type="match status" value="1"/>
</dbReference>
<keyword evidence="2" id="KW-0812">Transmembrane</keyword>
<dbReference type="InterPro" id="IPR022029">
    <property type="entry name" value="YoaR-like_PG-bd"/>
</dbReference>
<evidence type="ECO:0000313" key="4">
    <source>
        <dbReference type="EMBL" id="KPU45275.1"/>
    </source>
</evidence>